<feature type="compositionally biased region" description="Low complexity" evidence="1">
    <location>
        <begin position="67"/>
        <end position="81"/>
    </location>
</feature>
<accession>A0A813JRR9</accession>
<keyword evidence="2" id="KW-0732">Signal</keyword>
<feature type="non-terminal residue" evidence="3">
    <location>
        <position position="1"/>
    </location>
</feature>
<dbReference type="AlphaFoldDB" id="A0A813JRR9"/>
<name>A0A813JRR9_POLGL</name>
<evidence type="ECO:0000256" key="1">
    <source>
        <dbReference type="SAM" id="MobiDB-lite"/>
    </source>
</evidence>
<evidence type="ECO:0008006" key="5">
    <source>
        <dbReference type="Google" id="ProtNLM"/>
    </source>
</evidence>
<evidence type="ECO:0000256" key="2">
    <source>
        <dbReference type="SAM" id="SignalP"/>
    </source>
</evidence>
<dbReference type="EMBL" id="CAJNNW010026435">
    <property type="protein sequence ID" value="CAE8685327.1"/>
    <property type="molecule type" value="Genomic_DNA"/>
</dbReference>
<feature type="signal peptide" evidence="2">
    <location>
        <begin position="1"/>
        <end position="37"/>
    </location>
</feature>
<gene>
    <name evidence="3" type="ORF">PGLA2088_LOCUS24415</name>
</gene>
<feature type="chain" id="PRO_5032656037" description="Phospholipid scramblase" evidence="2">
    <location>
        <begin position="38"/>
        <end position="321"/>
    </location>
</feature>
<feature type="non-terminal residue" evidence="3">
    <location>
        <position position="321"/>
    </location>
</feature>
<reference evidence="3" key="1">
    <citation type="submission" date="2021-02" db="EMBL/GenBank/DDBJ databases">
        <authorList>
            <person name="Dougan E. K."/>
            <person name="Rhodes N."/>
            <person name="Thang M."/>
            <person name="Chan C."/>
        </authorList>
    </citation>
    <scope>NUCLEOTIDE SEQUENCE</scope>
</reference>
<sequence>DGDKRRSRSLRRRRALRHVAVLLVAALAALLAAAAKAQVFSFTGGRTLQERSPTPVASGLRTVTAGRSSRSSRSLASRAAATDQRQESSLIPTAQAPFLTASEQPLLLSPDGSRTARFELGDSGMMLRVEAAPSFGPQGSAVATARDVIERVTIIPKSKLGIMGVRDLFWLDDRCFLITGYEGPTGRFYGWVADLRRGKATLISMPSLQASLFVPAGPTGLPMLRRASSKGFKESSPEVLLGFTSPDAEGSMEVGWSWYSVDTGDVVDAQEDPELPTSLWREAVVSKLGILEAVMLINGTVQRRTPEGWRDIGTIQLAAEG</sequence>
<evidence type="ECO:0000313" key="3">
    <source>
        <dbReference type="EMBL" id="CAE8685327.1"/>
    </source>
</evidence>
<comment type="caution">
    <text evidence="3">The sequence shown here is derived from an EMBL/GenBank/DDBJ whole genome shotgun (WGS) entry which is preliminary data.</text>
</comment>
<organism evidence="3 4">
    <name type="scientific">Polarella glacialis</name>
    <name type="common">Dinoflagellate</name>
    <dbReference type="NCBI Taxonomy" id="89957"/>
    <lineage>
        <taxon>Eukaryota</taxon>
        <taxon>Sar</taxon>
        <taxon>Alveolata</taxon>
        <taxon>Dinophyceae</taxon>
        <taxon>Suessiales</taxon>
        <taxon>Suessiaceae</taxon>
        <taxon>Polarella</taxon>
    </lineage>
</organism>
<feature type="region of interest" description="Disordered" evidence="1">
    <location>
        <begin position="47"/>
        <end position="89"/>
    </location>
</feature>
<protein>
    <recommendedName>
        <fullName evidence="5">Phospholipid scramblase</fullName>
    </recommendedName>
</protein>
<proteinExistence type="predicted"/>
<evidence type="ECO:0000313" key="4">
    <source>
        <dbReference type="Proteomes" id="UP000626109"/>
    </source>
</evidence>
<dbReference type="Proteomes" id="UP000626109">
    <property type="component" value="Unassembled WGS sequence"/>
</dbReference>